<dbReference type="CDD" id="cd00067">
    <property type="entry name" value="GAL4"/>
    <property type="match status" value="1"/>
</dbReference>
<dbReference type="SUPFAM" id="SSF57701">
    <property type="entry name" value="Zn2/Cys6 DNA-binding domain"/>
    <property type="match status" value="1"/>
</dbReference>
<keyword evidence="9" id="KW-1185">Reference proteome</keyword>
<dbReference type="CDD" id="cd12148">
    <property type="entry name" value="fungal_TF_MHR"/>
    <property type="match status" value="1"/>
</dbReference>
<feature type="compositionally biased region" description="Polar residues" evidence="6">
    <location>
        <begin position="113"/>
        <end position="125"/>
    </location>
</feature>
<dbReference type="AlphaFoldDB" id="A0A0D2FJ88"/>
<evidence type="ECO:0000256" key="3">
    <source>
        <dbReference type="ARBA" id="ARBA00023125"/>
    </source>
</evidence>
<dbReference type="GO" id="GO:0000435">
    <property type="term" value="P:positive regulation of transcription from RNA polymerase II promoter by galactose"/>
    <property type="evidence" value="ECO:0007669"/>
    <property type="project" value="TreeGrafter"/>
</dbReference>
<evidence type="ECO:0000256" key="6">
    <source>
        <dbReference type="SAM" id="MobiDB-lite"/>
    </source>
</evidence>
<dbReference type="PROSITE" id="PS50048">
    <property type="entry name" value="ZN2_CY6_FUNGAL_2"/>
    <property type="match status" value="1"/>
</dbReference>
<organism evidence="8 9">
    <name type="scientific">Cladophialophora bantiana (strain ATCC 10958 / CBS 173.52 / CDC B-1940 / NIH 8579)</name>
    <name type="common">Xylohypha bantiana</name>
    <dbReference type="NCBI Taxonomy" id="1442370"/>
    <lineage>
        <taxon>Eukaryota</taxon>
        <taxon>Fungi</taxon>
        <taxon>Dikarya</taxon>
        <taxon>Ascomycota</taxon>
        <taxon>Pezizomycotina</taxon>
        <taxon>Eurotiomycetes</taxon>
        <taxon>Chaetothyriomycetidae</taxon>
        <taxon>Chaetothyriales</taxon>
        <taxon>Herpotrichiellaceae</taxon>
        <taxon>Cladophialophora</taxon>
    </lineage>
</organism>
<evidence type="ECO:0000259" key="7">
    <source>
        <dbReference type="PROSITE" id="PS50048"/>
    </source>
</evidence>
<dbReference type="HOGENOM" id="CLU_008511_3_0_1"/>
<keyword evidence="5" id="KW-0539">Nucleus</keyword>
<feature type="domain" description="Zn(2)-C6 fungal-type" evidence="7">
    <location>
        <begin position="21"/>
        <end position="54"/>
    </location>
</feature>
<gene>
    <name evidence="8" type="ORF">Z519_12553</name>
</gene>
<dbReference type="Pfam" id="PF04082">
    <property type="entry name" value="Fungal_trans"/>
    <property type="match status" value="1"/>
</dbReference>
<dbReference type="RefSeq" id="XP_016613436.1">
    <property type="nucleotide sequence ID" value="XM_016770258.1"/>
</dbReference>
<dbReference type="GO" id="GO:0000981">
    <property type="term" value="F:DNA-binding transcription factor activity, RNA polymerase II-specific"/>
    <property type="evidence" value="ECO:0007669"/>
    <property type="project" value="InterPro"/>
</dbReference>
<dbReference type="SMART" id="SM00906">
    <property type="entry name" value="Fungal_trans"/>
    <property type="match status" value="1"/>
</dbReference>
<dbReference type="VEuPathDB" id="FungiDB:Z519_12553"/>
<name>A0A0D2FJ88_CLAB1</name>
<dbReference type="InterPro" id="IPR051127">
    <property type="entry name" value="Fungal_SecMet_Regulators"/>
</dbReference>
<dbReference type="Gene3D" id="4.10.240.10">
    <property type="entry name" value="Zn(2)-C6 fungal-type DNA-binding domain"/>
    <property type="match status" value="1"/>
</dbReference>
<dbReference type="PANTHER" id="PTHR47424">
    <property type="entry name" value="REGULATORY PROTEIN GAL4"/>
    <property type="match status" value="1"/>
</dbReference>
<dbReference type="Pfam" id="PF00172">
    <property type="entry name" value="Zn_clus"/>
    <property type="match status" value="1"/>
</dbReference>
<dbReference type="GO" id="GO:0000978">
    <property type="term" value="F:RNA polymerase II cis-regulatory region sequence-specific DNA binding"/>
    <property type="evidence" value="ECO:0007669"/>
    <property type="project" value="TreeGrafter"/>
</dbReference>
<dbReference type="EMBL" id="KN847010">
    <property type="protein sequence ID" value="KIW86767.1"/>
    <property type="molecule type" value="Genomic_DNA"/>
</dbReference>
<accession>A0A0D2FJ88</accession>
<dbReference type="InterPro" id="IPR036864">
    <property type="entry name" value="Zn2-C6_fun-type_DNA-bd_sf"/>
</dbReference>
<dbReference type="Proteomes" id="UP000053789">
    <property type="component" value="Unassembled WGS sequence"/>
</dbReference>
<feature type="region of interest" description="Disordered" evidence="6">
    <location>
        <begin position="199"/>
        <end position="219"/>
    </location>
</feature>
<protein>
    <recommendedName>
        <fullName evidence="7">Zn(2)-C6 fungal-type domain-containing protein</fullName>
    </recommendedName>
</protein>
<evidence type="ECO:0000256" key="4">
    <source>
        <dbReference type="ARBA" id="ARBA00023163"/>
    </source>
</evidence>
<feature type="compositionally biased region" description="Polar residues" evidence="6">
    <location>
        <begin position="199"/>
        <end position="211"/>
    </location>
</feature>
<proteinExistence type="predicted"/>
<dbReference type="GO" id="GO:0008270">
    <property type="term" value="F:zinc ion binding"/>
    <property type="evidence" value="ECO:0007669"/>
    <property type="project" value="InterPro"/>
</dbReference>
<dbReference type="OrthoDB" id="424974at2759"/>
<keyword evidence="3" id="KW-0238">DNA-binding</keyword>
<evidence type="ECO:0000256" key="1">
    <source>
        <dbReference type="ARBA" id="ARBA00022723"/>
    </source>
</evidence>
<evidence type="ECO:0000313" key="9">
    <source>
        <dbReference type="Proteomes" id="UP000053789"/>
    </source>
</evidence>
<dbReference type="InterPro" id="IPR001138">
    <property type="entry name" value="Zn2Cys6_DnaBD"/>
</dbReference>
<dbReference type="SMART" id="SM00066">
    <property type="entry name" value="GAL4"/>
    <property type="match status" value="1"/>
</dbReference>
<reference evidence="8" key="1">
    <citation type="submission" date="2015-01" db="EMBL/GenBank/DDBJ databases">
        <title>The Genome Sequence of Cladophialophora bantiana CBS 173.52.</title>
        <authorList>
            <consortium name="The Broad Institute Genomics Platform"/>
            <person name="Cuomo C."/>
            <person name="de Hoog S."/>
            <person name="Gorbushina A."/>
            <person name="Stielow B."/>
            <person name="Teixiera M."/>
            <person name="Abouelleil A."/>
            <person name="Chapman S.B."/>
            <person name="Priest M."/>
            <person name="Young S.K."/>
            <person name="Wortman J."/>
            <person name="Nusbaum C."/>
            <person name="Birren B."/>
        </authorList>
    </citation>
    <scope>NUCLEOTIDE SEQUENCE [LARGE SCALE GENOMIC DNA]</scope>
    <source>
        <strain evidence="8">CBS 173.52</strain>
    </source>
</reference>
<dbReference type="GeneID" id="27705481"/>
<dbReference type="GO" id="GO:0005634">
    <property type="term" value="C:nucleus"/>
    <property type="evidence" value="ECO:0007669"/>
    <property type="project" value="TreeGrafter"/>
</dbReference>
<dbReference type="GO" id="GO:0006351">
    <property type="term" value="P:DNA-templated transcription"/>
    <property type="evidence" value="ECO:0007669"/>
    <property type="project" value="InterPro"/>
</dbReference>
<evidence type="ECO:0000256" key="2">
    <source>
        <dbReference type="ARBA" id="ARBA00023015"/>
    </source>
</evidence>
<keyword evidence="1" id="KW-0479">Metal-binding</keyword>
<keyword evidence="4" id="KW-0804">Transcription</keyword>
<feature type="region of interest" description="Disordered" evidence="6">
    <location>
        <begin position="113"/>
        <end position="137"/>
    </location>
</feature>
<keyword evidence="2" id="KW-0805">Transcription regulation</keyword>
<sequence length="767" mass="85691">MQPGSGTMQSARVKRQKVNVACHPCRLRKTKCDGRGPVCQPCQKKGGTGLTCTWQTSIARTLQPPSIQHAERVDTRPPLPPPAAPLESVWPQGTPAPREPHTYPTKPTIYPSTFSHQSHSLSVASPQPRGAGEGDFTGLHERQDSAVILPQVSPSEQSVHAIIGAALEDDGGAGFFGSSSAGTFMQSVKKMIQQKVSGATQPDIQSSNQHPQGRYLPASGNTNITHKQFDYVLPPRRRADTLISVYWKYVHVLYPYLDKIQVQEDYEKLWKGDDGSIEDERSYMCLLNTIFALSSQLDESTPVEEREHFAHTYYTRARNLLDIVEGGSVRSVQSFLLLGQYFQSTNEPHPCWMFVGLGIRTAQSLGLHLPETSEGAVDIRTRELLRRVWHGCILMDRVVCMTYGRPCMIGPKAAITVPLPLPIEEDELMCGAAQERPAQLQRSCAAEFYVYSLKLYAILHDVLFNFYSVNFQQTRPLDADKYFGSLSEGQSSVFEIEHRLFKWENSISDHLKIASKPQDDELGSQLYRQAVILHQRQLHVRLLLLRPVLSSFITTEFYNGDRSVPLASELSHRTFLQCAIICVSVALKAIDTIYQGRGHNAGDIGSLAAWWYNVLYLYTSATVLIAARLSPAIMVDVSEESILDGWRKAMEVLDWYSPFGTSIKRLTTTLRLLFDAVPQQYSRFKGNSRGFLPDTLSATRNLDQGSPSMPSLRPLEPTNIVAMPVAETADALPQDDTRTFSSECFLDFDTVFDPNDLSWLMTIPLDG</sequence>
<evidence type="ECO:0000256" key="5">
    <source>
        <dbReference type="ARBA" id="ARBA00023242"/>
    </source>
</evidence>
<dbReference type="InterPro" id="IPR007219">
    <property type="entry name" value="XnlR_reg_dom"/>
</dbReference>
<evidence type="ECO:0000313" key="8">
    <source>
        <dbReference type="EMBL" id="KIW86767.1"/>
    </source>
</evidence>
<dbReference type="PANTHER" id="PTHR47424:SF4">
    <property type="entry name" value="ZN(II)2CYS6 TRANSCRIPTION FACTOR (EUROFUNG)"/>
    <property type="match status" value="1"/>
</dbReference>